<organism evidence="1 2">
    <name type="scientific">Aeromicrobium fastidiosum</name>
    <dbReference type="NCBI Taxonomy" id="52699"/>
    <lineage>
        <taxon>Bacteria</taxon>
        <taxon>Bacillati</taxon>
        <taxon>Actinomycetota</taxon>
        <taxon>Actinomycetes</taxon>
        <taxon>Propionibacteriales</taxon>
        <taxon>Nocardioidaceae</taxon>
        <taxon>Aeromicrobium</taxon>
    </lineage>
</organism>
<evidence type="ECO:0000313" key="2">
    <source>
        <dbReference type="Proteomes" id="UP001515100"/>
    </source>
</evidence>
<gene>
    <name evidence="1" type="ORF">ESP62_006460</name>
</gene>
<proteinExistence type="predicted"/>
<dbReference type="EMBL" id="SDPP02000001">
    <property type="protein sequence ID" value="KAA1380799.1"/>
    <property type="molecule type" value="Genomic_DNA"/>
</dbReference>
<comment type="caution">
    <text evidence="1">The sequence shown here is derived from an EMBL/GenBank/DDBJ whole genome shotgun (WGS) entry which is preliminary data.</text>
</comment>
<dbReference type="OrthoDB" id="9772295at2"/>
<sequence>MTTGGPSGGRAVSATRLSSAVTPATLSTSQHHVASRFTFGVTEDVIAELRAAGSWQQWFERQLAWTRLSDPAGERVASWFPFLADSPAKAWSRITTEERSAWDYGYDFRTATLARKIVSRRQVHEVMADFWSNLLYIPAGEDRSFPWRTSFDAVIRRHALGRFRMMLREAVVHPAMSGWLNNSSNTKNGINENLGRELLELYTVGRPAGYDEADVKSSAQLLTGFKVKVFDDFADSYQPNDHYVGTVSVMGFTHPNTDPDGRAAVAAYLDYLARHPATATRLARRLCTRFVSDTPSDDVVAAVAKAYRDSDTDIRAALRAMVRHPDFASSVGEKVRTPTEDIVNGARVLSMTPTGAEGDSAFARQVVWMSNAVGQMQFDWPRPDGFPETSSTWTSPARVVRSWNLHYAIAGNWWGAQEVTIPSRSDLMPTTWPLTLGQLVDHQARLLLGRESTPALRQGVADLLNVTVGRSLTSASAVSDWTWTVVRGSVLNAPEGMLR</sequence>
<accession>A0A641AS66</accession>
<name>A0A641AS66_9ACTN</name>
<keyword evidence="2" id="KW-1185">Reference proteome</keyword>
<dbReference type="Pfam" id="PF08811">
    <property type="entry name" value="DUF1800"/>
    <property type="match status" value="1"/>
</dbReference>
<dbReference type="AlphaFoldDB" id="A0A641AS66"/>
<evidence type="ECO:0000313" key="1">
    <source>
        <dbReference type="EMBL" id="KAA1380799.1"/>
    </source>
</evidence>
<dbReference type="InterPro" id="IPR014917">
    <property type="entry name" value="DUF1800"/>
</dbReference>
<reference evidence="1" key="1">
    <citation type="submission" date="2019-09" db="EMBL/GenBank/DDBJ databases">
        <authorList>
            <person name="Li J."/>
        </authorList>
    </citation>
    <scope>NUCLEOTIDE SEQUENCE [LARGE SCALE GENOMIC DNA]</scope>
    <source>
        <strain evidence="1">NRBC 14897</strain>
    </source>
</reference>
<protein>
    <submittedName>
        <fullName evidence="1">DUF1800 domain-containing protein</fullName>
    </submittedName>
</protein>
<dbReference type="Proteomes" id="UP001515100">
    <property type="component" value="Unassembled WGS sequence"/>
</dbReference>